<evidence type="ECO:0000313" key="3">
    <source>
        <dbReference type="EMBL" id="KYQ92433.1"/>
    </source>
</evidence>
<reference evidence="3 4" key="1">
    <citation type="submission" date="2015-12" db="EMBL/GenBank/DDBJ databases">
        <title>Dictyostelia acquired genes for synthesis and detection of signals that induce cell-type specialization by lateral gene transfer from prokaryotes.</title>
        <authorList>
            <person name="Gloeckner G."/>
            <person name="Schaap P."/>
        </authorList>
    </citation>
    <scope>NUCLEOTIDE SEQUENCE [LARGE SCALE GENOMIC DNA]</scope>
    <source>
        <strain evidence="3 4">TK</strain>
    </source>
</reference>
<feature type="domain" description="Myb-like" evidence="2">
    <location>
        <begin position="405"/>
        <end position="461"/>
    </location>
</feature>
<feature type="compositionally biased region" description="Basic and acidic residues" evidence="1">
    <location>
        <begin position="257"/>
        <end position="291"/>
    </location>
</feature>
<dbReference type="OMA" id="MVNSEEW"/>
<dbReference type="InParanoid" id="A0A151ZEQ2"/>
<keyword evidence="4" id="KW-1185">Reference proteome</keyword>
<name>A0A151ZEQ2_TIELA</name>
<protein>
    <submittedName>
        <fullName evidence="3">Myb domain-containing protein</fullName>
    </submittedName>
</protein>
<dbReference type="InterPro" id="IPR009057">
    <property type="entry name" value="Homeodomain-like_sf"/>
</dbReference>
<feature type="region of interest" description="Disordered" evidence="1">
    <location>
        <begin position="242"/>
        <end position="320"/>
    </location>
</feature>
<feature type="compositionally biased region" description="Acidic residues" evidence="1">
    <location>
        <begin position="301"/>
        <end position="314"/>
    </location>
</feature>
<feature type="compositionally biased region" description="Acidic residues" evidence="1">
    <location>
        <begin position="374"/>
        <end position="399"/>
    </location>
</feature>
<comment type="caution">
    <text evidence="3">The sequence shown here is derived from an EMBL/GenBank/DDBJ whole genome shotgun (WGS) entry which is preliminary data.</text>
</comment>
<sequence length="681" mass="78812">MEKEIVDNVNLEIVDVSDNIFQKTVVLYNNRSYKVEFNQAVEAIYSSRFPTIPLLNYSPTFNNIINPYWETIIIPNNILREAKELTLLTPVQKNHDNPIPFVGLQKIVTENEILYNPLLSNCLDYFYKPHIYYAIRSAKNKKTQDNLLEKKAIKEREFLAQFIDSLTNVKSNNNLKSGEIKYPPLTEDEIQKLIEKGPYIVDKECDFFYISTRELGFWIDNNYEPEILNINVAYQRRGRGPYKIKSQSLTPKRRPKKVDTPKKSPKTEEINNTKEIKENEEINRNEEKKENEETENNLNENETEESSSDDDDYYNETYKTPIKSAPSIENKKIGKLQLVENLKLFQDQIYNSIHNTTILGSEKDGDGDVKMGDSDDDDDDDDEDYEDEENEENEEDSNDSDNGHSDQMYNRSWSSEEISALNKFCSVVSVKDLNYWEKVSTLMDDFNRTAEECQMQYNSRFKTPVKKPKAAKKKKEMSPISFDKSKLRTLKGKRKLREITEEYVHKPKDTDIYQTTPFKNQQKSVLIGNISDVKSIEDEIDSIFNSAVKAKSKQYQSPQASSKDNIVGKMMTDDGTEDRMVSKQHWDGYIQKISKMLNNEKKKSARLQNITGNTNNTTTSKTTKPSNTIYDKEQIKKTAALVGKISTKIKNAYENKENPNDESVDDYYSDQDESLELTGGV</sequence>
<dbReference type="PROSITE" id="PS50090">
    <property type="entry name" value="MYB_LIKE"/>
    <property type="match status" value="1"/>
</dbReference>
<feature type="compositionally biased region" description="Basic and acidic residues" evidence="1">
    <location>
        <begin position="361"/>
        <end position="373"/>
    </location>
</feature>
<dbReference type="SUPFAM" id="SSF46689">
    <property type="entry name" value="Homeodomain-like"/>
    <property type="match status" value="1"/>
</dbReference>
<dbReference type="InterPro" id="IPR001005">
    <property type="entry name" value="SANT/Myb"/>
</dbReference>
<gene>
    <name evidence="3" type="ORF">DLAC_06413</name>
</gene>
<dbReference type="Proteomes" id="UP000076078">
    <property type="component" value="Unassembled WGS sequence"/>
</dbReference>
<dbReference type="Gene3D" id="1.10.10.60">
    <property type="entry name" value="Homeodomain-like"/>
    <property type="match status" value="1"/>
</dbReference>
<feature type="compositionally biased region" description="Acidic residues" evidence="1">
    <location>
        <begin position="660"/>
        <end position="675"/>
    </location>
</feature>
<feature type="region of interest" description="Disordered" evidence="1">
    <location>
        <begin position="650"/>
        <end position="681"/>
    </location>
</feature>
<feature type="compositionally biased region" description="Low complexity" evidence="1">
    <location>
        <begin position="610"/>
        <end position="629"/>
    </location>
</feature>
<proteinExistence type="predicted"/>
<dbReference type="AlphaFoldDB" id="A0A151ZEQ2"/>
<evidence type="ECO:0000313" key="4">
    <source>
        <dbReference type="Proteomes" id="UP000076078"/>
    </source>
</evidence>
<evidence type="ECO:0000259" key="2">
    <source>
        <dbReference type="PROSITE" id="PS50090"/>
    </source>
</evidence>
<dbReference type="OrthoDB" id="118550at2759"/>
<dbReference type="EMBL" id="LODT01000029">
    <property type="protein sequence ID" value="KYQ92433.1"/>
    <property type="molecule type" value="Genomic_DNA"/>
</dbReference>
<dbReference type="STRING" id="361077.A0A151ZEQ2"/>
<feature type="region of interest" description="Disordered" evidence="1">
    <location>
        <begin position="358"/>
        <end position="411"/>
    </location>
</feature>
<accession>A0A151ZEQ2</accession>
<evidence type="ECO:0000256" key="1">
    <source>
        <dbReference type="SAM" id="MobiDB-lite"/>
    </source>
</evidence>
<feature type="region of interest" description="Disordered" evidence="1">
    <location>
        <begin position="610"/>
        <end position="630"/>
    </location>
</feature>
<organism evidence="3 4">
    <name type="scientific">Tieghemostelium lacteum</name>
    <name type="common">Slime mold</name>
    <name type="synonym">Dictyostelium lacteum</name>
    <dbReference type="NCBI Taxonomy" id="361077"/>
    <lineage>
        <taxon>Eukaryota</taxon>
        <taxon>Amoebozoa</taxon>
        <taxon>Evosea</taxon>
        <taxon>Eumycetozoa</taxon>
        <taxon>Dictyostelia</taxon>
        <taxon>Dictyosteliales</taxon>
        <taxon>Raperosteliaceae</taxon>
        <taxon>Tieghemostelium</taxon>
    </lineage>
</organism>